<evidence type="ECO:0000313" key="2">
    <source>
        <dbReference type="Proteomes" id="UP000217005"/>
    </source>
</evidence>
<proteinExistence type="predicted"/>
<reference evidence="1 2" key="1">
    <citation type="submission" date="2017-05" db="EMBL/GenBank/DDBJ databases">
        <title>Complete and WGS of Bordetella genogroups.</title>
        <authorList>
            <person name="Spilker T."/>
            <person name="LiPuma J."/>
        </authorList>
    </citation>
    <scope>NUCLEOTIDE SEQUENCE [LARGE SCALE GENOMIC DNA]</scope>
    <source>
        <strain evidence="1 2">AU17610</strain>
    </source>
</reference>
<protein>
    <submittedName>
        <fullName evidence="1">Uncharacterized protein</fullName>
    </submittedName>
</protein>
<organism evidence="1 2">
    <name type="scientific">Bordetella genomosp. 1</name>
    <dbReference type="NCBI Taxonomy" id="1395607"/>
    <lineage>
        <taxon>Bacteria</taxon>
        <taxon>Pseudomonadati</taxon>
        <taxon>Pseudomonadota</taxon>
        <taxon>Betaproteobacteria</taxon>
        <taxon>Burkholderiales</taxon>
        <taxon>Alcaligenaceae</taxon>
        <taxon>Bordetella</taxon>
    </lineage>
</organism>
<evidence type="ECO:0000313" key="1">
    <source>
        <dbReference type="EMBL" id="OZI35487.1"/>
    </source>
</evidence>
<gene>
    <name evidence="1" type="ORF">CEG14_10405</name>
</gene>
<sequence>MLLAGAAQVAAETQVAAAERVAADGDDIAPGWTAHTFDFGIPSLNFRAAVPGQAKVETVPMEPPEAGTLGRVKIIGKIAAQPGAALPIETTIVGYALRSPGAALRICTYEARVAGYAPRITRVAPDQTEAQVYAMKPAQGEPRSALISYCFARGREALAIHFVADLGEGRSPEAGQAQLRDVDAHAVAFMRPLRFADGEQANFGGGLQAVPLRLGARTRTIAVPPGWEIPINDFKGSLPAELHMVRRSQGRDVGLIWLWMQPMDNAPDLETAAPRMLQQYFSKQTPDARPLTLVSNAPDAELAEQGIDARRLRFTVADKAGESAGDLEARVTWHDGLLVVVSLWSAWADNESRNDFFSRLPGATTYDLLRQAVTPAAAGTRQ</sequence>
<comment type="caution">
    <text evidence="1">The sequence shown here is derived from an EMBL/GenBank/DDBJ whole genome shotgun (WGS) entry which is preliminary data.</text>
</comment>
<dbReference type="Proteomes" id="UP000217005">
    <property type="component" value="Unassembled WGS sequence"/>
</dbReference>
<accession>A0A261SEQ4</accession>
<dbReference type="AlphaFoldDB" id="A0A261SEQ4"/>
<name>A0A261SEQ4_9BORD</name>
<dbReference type="EMBL" id="NEVL01000003">
    <property type="protein sequence ID" value="OZI35487.1"/>
    <property type="molecule type" value="Genomic_DNA"/>
</dbReference>